<dbReference type="Gene3D" id="3.40.50.300">
    <property type="entry name" value="P-loop containing nucleotide triphosphate hydrolases"/>
    <property type="match status" value="2"/>
</dbReference>
<feature type="transmembrane region" description="Helical" evidence="20">
    <location>
        <begin position="1120"/>
        <end position="1141"/>
    </location>
</feature>
<feature type="region of interest" description="Disordered" evidence="19">
    <location>
        <begin position="741"/>
        <end position="784"/>
    </location>
</feature>
<feature type="transmembrane region" description="Helical" evidence="20">
    <location>
        <begin position="1249"/>
        <end position="1270"/>
    </location>
</feature>
<dbReference type="CDD" id="cd18787">
    <property type="entry name" value="SF2_C_DEAD"/>
    <property type="match status" value="1"/>
</dbReference>
<evidence type="ECO:0000256" key="6">
    <source>
        <dbReference type="ARBA" id="ARBA00022552"/>
    </source>
</evidence>
<dbReference type="GO" id="GO:0015171">
    <property type="term" value="F:amino acid transmembrane transporter activity"/>
    <property type="evidence" value="ECO:0007669"/>
    <property type="project" value="TreeGrafter"/>
</dbReference>
<dbReference type="InterPro" id="IPR014001">
    <property type="entry name" value="Helicase_ATP-bd"/>
</dbReference>
<comment type="caution">
    <text evidence="24">The sequence shown here is derived from an EMBL/GenBank/DDBJ whole genome shotgun (WGS) entry which is preliminary data.</text>
</comment>
<keyword evidence="6" id="KW-0698">rRNA processing</keyword>
<evidence type="ECO:0000256" key="9">
    <source>
        <dbReference type="ARBA" id="ARBA00022801"/>
    </source>
</evidence>
<feature type="transmembrane region" description="Helical" evidence="20">
    <location>
        <begin position="1077"/>
        <end position="1099"/>
    </location>
</feature>
<feature type="region of interest" description="Disordered" evidence="19">
    <location>
        <begin position="1"/>
        <end position="26"/>
    </location>
</feature>
<feature type="transmembrane region" description="Helical" evidence="20">
    <location>
        <begin position="1038"/>
        <end position="1057"/>
    </location>
</feature>
<keyword evidence="15 20" id="KW-0472">Membrane</keyword>
<keyword evidence="25" id="KW-1185">Reference proteome</keyword>
<evidence type="ECO:0000256" key="13">
    <source>
        <dbReference type="ARBA" id="ARBA00022970"/>
    </source>
</evidence>
<protein>
    <recommendedName>
        <fullName evidence="3">RNA helicase</fullName>
        <ecNumber evidence="3">3.6.4.13</ecNumber>
    </recommendedName>
</protein>
<dbReference type="GO" id="GO:0016887">
    <property type="term" value="F:ATP hydrolysis activity"/>
    <property type="evidence" value="ECO:0007669"/>
    <property type="project" value="RHEA"/>
</dbReference>
<proteinExistence type="predicted"/>
<dbReference type="InterPro" id="IPR014014">
    <property type="entry name" value="RNA_helicase_DEAD_Q_motif"/>
</dbReference>
<dbReference type="SUPFAM" id="SSF52540">
    <property type="entry name" value="P-loop containing nucleoside triphosphate hydrolases"/>
    <property type="match status" value="2"/>
</dbReference>
<evidence type="ECO:0000256" key="3">
    <source>
        <dbReference type="ARBA" id="ARBA00012552"/>
    </source>
</evidence>
<feature type="transmembrane region" description="Helical" evidence="20">
    <location>
        <begin position="1324"/>
        <end position="1344"/>
    </location>
</feature>
<feature type="domain" description="Helicase C-terminal" evidence="22">
    <location>
        <begin position="274"/>
        <end position="437"/>
    </location>
</feature>
<dbReference type="InterPro" id="IPR001650">
    <property type="entry name" value="Helicase_C-like"/>
</dbReference>
<feature type="domain" description="Helicase ATP-binding" evidence="21">
    <location>
        <begin position="78"/>
        <end position="252"/>
    </location>
</feature>
<dbReference type="PANTHER" id="PTHR43341:SF3">
    <property type="entry name" value="AMINO-ACID PERMEASE PB1C11.02-RELATED"/>
    <property type="match status" value="1"/>
</dbReference>
<dbReference type="PANTHER" id="PTHR43341">
    <property type="entry name" value="AMINO ACID PERMEASE"/>
    <property type="match status" value="1"/>
</dbReference>
<evidence type="ECO:0000256" key="2">
    <source>
        <dbReference type="ARBA" id="ARBA00004604"/>
    </source>
</evidence>
<feature type="region of interest" description="Disordered" evidence="19">
    <location>
        <begin position="494"/>
        <end position="538"/>
    </location>
</feature>
<feature type="compositionally biased region" description="Basic and acidic residues" evidence="19">
    <location>
        <begin position="520"/>
        <end position="538"/>
    </location>
</feature>
<keyword evidence="11" id="KW-0067">ATP-binding</keyword>
<evidence type="ECO:0000256" key="10">
    <source>
        <dbReference type="ARBA" id="ARBA00022806"/>
    </source>
</evidence>
<dbReference type="EMBL" id="BDHI01000014">
    <property type="protein sequence ID" value="GCB22871.1"/>
    <property type="molecule type" value="Genomic_DNA"/>
</dbReference>
<dbReference type="GO" id="GO:0005730">
    <property type="term" value="C:nucleolus"/>
    <property type="evidence" value="ECO:0007669"/>
    <property type="project" value="UniProtKB-SubCell"/>
</dbReference>
<dbReference type="SMART" id="SM00490">
    <property type="entry name" value="HELICc"/>
    <property type="match status" value="1"/>
</dbReference>
<dbReference type="PROSITE" id="PS51192">
    <property type="entry name" value="HELICASE_ATP_BIND_1"/>
    <property type="match status" value="1"/>
</dbReference>
<keyword evidence="8" id="KW-0547">Nucleotide-binding</keyword>
<dbReference type="InterPro" id="IPR011545">
    <property type="entry name" value="DEAD/DEAH_box_helicase_dom"/>
</dbReference>
<feature type="transmembrane region" description="Helical" evidence="20">
    <location>
        <begin position="901"/>
        <end position="919"/>
    </location>
</feature>
<keyword evidence="14 20" id="KW-1133">Transmembrane helix</keyword>
<feature type="compositionally biased region" description="Basic residues" evidence="19">
    <location>
        <begin position="9"/>
        <end position="25"/>
    </location>
</feature>
<evidence type="ECO:0000256" key="5">
    <source>
        <dbReference type="ARBA" id="ARBA00022517"/>
    </source>
</evidence>
<comment type="catalytic activity">
    <reaction evidence="17">
        <text>ATP + H2O = ADP + phosphate + H(+)</text>
        <dbReference type="Rhea" id="RHEA:13065"/>
        <dbReference type="ChEBI" id="CHEBI:15377"/>
        <dbReference type="ChEBI" id="CHEBI:15378"/>
        <dbReference type="ChEBI" id="CHEBI:30616"/>
        <dbReference type="ChEBI" id="CHEBI:43474"/>
        <dbReference type="ChEBI" id="CHEBI:456216"/>
        <dbReference type="EC" id="3.6.4.13"/>
    </reaction>
</comment>
<dbReference type="Pfam" id="PF00324">
    <property type="entry name" value="AA_permease"/>
    <property type="match status" value="1"/>
</dbReference>
<reference evidence="24 25" key="1">
    <citation type="submission" date="2016-09" db="EMBL/GenBank/DDBJ databases">
        <title>Aspergillus awamori IFM 58123T.</title>
        <authorList>
            <person name="Kusuya Y."/>
            <person name="Shimizu M."/>
            <person name="Takahashi H."/>
            <person name="Yaguchi T."/>
        </authorList>
    </citation>
    <scope>NUCLEOTIDE SEQUENCE [LARGE SCALE GENOMIC DNA]</scope>
    <source>
        <strain evidence="24 25">IFM 58123</strain>
    </source>
</reference>
<evidence type="ECO:0000259" key="21">
    <source>
        <dbReference type="PROSITE" id="PS51192"/>
    </source>
</evidence>
<dbReference type="PROSITE" id="PS51194">
    <property type="entry name" value="HELICASE_CTER"/>
    <property type="match status" value="1"/>
</dbReference>
<accession>A0A401KUF0</accession>
<keyword evidence="12" id="KW-0694">RNA-binding</keyword>
<keyword evidence="16" id="KW-0539">Nucleus</keyword>
<comment type="subcellular location">
    <subcellularLocation>
        <location evidence="1">Membrane</location>
        <topology evidence="1">Multi-pass membrane protein</topology>
    </subcellularLocation>
    <subcellularLocation>
        <location evidence="2">Nucleus</location>
        <location evidence="2">Nucleolus</location>
    </subcellularLocation>
</comment>
<dbReference type="Proteomes" id="UP000286921">
    <property type="component" value="Unassembled WGS sequence"/>
</dbReference>
<dbReference type="SMART" id="SM01178">
    <property type="entry name" value="DUF4217"/>
    <property type="match status" value="1"/>
</dbReference>
<evidence type="ECO:0000256" key="15">
    <source>
        <dbReference type="ARBA" id="ARBA00023136"/>
    </source>
</evidence>
<evidence type="ECO:0000256" key="12">
    <source>
        <dbReference type="ARBA" id="ARBA00022884"/>
    </source>
</evidence>
<dbReference type="GO" id="GO:0016020">
    <property type="term" value="C:membrane"/>
    <property type="evidence" value="ECO:0007669"/>
    <property type="project" value="UniProtKB-SubCell"/>
</dbReference>
<dbReference type="InterPro" id="IPR000629">
    <property type="entry name" value="RNA-helicase_DEAD-box_CS"/>
</dbReference>
<dbReference type="InterPro" id="IPR050524">
    <property type="entry name" value="APC_YAT"/>
</dbReference>
<dbReference type="InterPro" id="IPR004841">
    <property type="entry name" value="AA-permease/SLC12A_dom"/>
</dbReference>
<evidence type="ECO:0000256" key="17">
    <source>
        <dbReference type="ARBA" id="ARBA00047984"/>
    </source>
</evidence>
<keyword evidence="4" id="KW-0813">Transport</keyword>
<keyword evidence="7 20" id="KW-0812">Transmembrane</keyword>
<feature type="transmembrane region" description="Helical" evidence="20">
    <location>
        <begin position="931"/>
        <end position="955"/>
    </location>
</feature>
<evidence type="ECO:0000313" key="25">
    <source>
        <dbReference type="Proteomes" id="UP000286921"/>
    </source>
</evidence>
<evidence type="ECO:0000256" key="1">
    <source>
        <dbReference type="ARBA" id="ARBA00004141"/>
    </source>
</evidence>
<dbReference type="PROSITE" id="PS00039">
    <property type="entry name" value="DEAD_ATP_HELICASE"/>
    <property type="match status" value="1"/>
</dbReference>
<evidence type="ECO:0000259" key="22">
    <source>
        <dbReference type="PROSITE" id="PS51194"/>
    </source>
</evidence>
<dbReference type="FunFam" id="1.20.1740.10:FF:000001">
    <property type="entry name" value="Amino acid permease"/>
    <property type="match status" value="1"/>
</dbReference>
<dbReference type="GO" id="GO:0003724">
    <property type="term" value="F:RNA helicase activity"/>
    <property type="evidence" value="ECO:0007669"/>
    <property type="project" value="UniProtKB-EC"/>
</dbReference>
<dbReference type="GO" id="GO:0003723">
    <property type="term" value="F:RNA binding"/>
    <property type="evidence" value="ECO:0007669"/>
    <property type="project" value="UniProtKB-KW"/>
</dbReference>
<keyword evidence="5" id="KW-0690">Ribosome biogenesis</keyword>
<dbReference type="PROSITE" id="PS00218">
    <property type="entry name" value="AMINO_ACID_PERMEASE_1"/>
    <property type="match status" value="1"/>
</dbReference>
<evidence type="ECO:0000259" key="23">
    <source>
        <dbReference type="PROSITE" id="PS51195"/>
    </source>
</evidence>
<feature type="transmembrane region" description="Helical" evidence="20">
    <location>
        <begin position="1220"/>
        <end position="1243"/>
    </location>
</feature>
<feature type="region of interest" description="Disordered" evidence="19">
    <location>
        <begin position="1372"/>
        <end position="1394"/>
    </location>
</feature>
<dbReference type="Pfam" id="PF13959">
    <property type="entry name" value="CTE_SPB4"/>
    <property type="match status" value="1"/>
</dbReference>
<evidence type="ECO:0000256" key="19">
    <source>
        <dbReference type="SAM" id="MobiDB-lite"/>
    </source>
</evidence>
<evidence type="ECO:0000256" key="18">
    <source>
        <dbReference type="PROSITE-ProRule" id="PRU00552"/>
    </source>
</evidence>
<feature type="transmembrane region" description="Helical" evidence="20">
    <location>
        <begin position="1007"/>
        <end position="1026"/>
    </location>
</feature>
<evidence type="ECO:0000256" key="11">
    <source>
        <dbReference type="ARBA" id="ARBA00022840"/>
    </source>
</evidence>
<feature type="compositionally biased region" description="Basic residues" evidence="19">
    <location>
        <begin position="705"/>
        <end position="714"/>
    </location>
</feature>
<dbReference type="GO" id="GO:0005524">
    <property type="term" value="F:ATP binding"/>
    <property type="evidence" value="ECO:0007669"/>
    <property type="project" value="UniProtKB-KW"/>
</dbReference>
<evidence type="ECO:0000256" key="14">
    <source>
        <dbReference type="ARBA" id="ARBA00022989"/>
    </source>
</evidence>
<dbReference type="SMART" id="SM00487">
    <property type="entry name" value="DEXDc"/>
    <property type="match status" value="1"/>
</dbReference>
<dbReference type="GO" id="GO:0006364">
    <property type="term" value="P:rRNA processing"/>
    <property type="evidence" value="ECO:0007669"/>
    <property type="project" value="UniProtKB-KW"/>
</dbReference>
<feature type="region of interest" description="Disordered" evidence="19">
    <location>
        <begin position="685"/>
        <end position="724"/>
    </location>
</feature>
<evidence type="ECO:0000256" key="8">
    <source>
        <dbReference type="ARBA" id="ARBA00022741"/>
    </source>
</evidence>
<dbReference type="InterPro" id="IPR025313">
    <property type="entry name" value="SPB4-like_CTE"/>
</dbReference>
<evidence type="ECO:0000256" key="7">
    <source>
        <dbReference type="ARBA" id="ARBA00022692"/>
    </source>
</evidence>
<feature type="domain" description="DEAD-box RNA helicase Q" evidence="23">
    <location>
        <begin position="47"/>
        <end position="75"/>
    </location>
</feature>
<feature type="compositionally biased region" description="Basic and acidic residues" evidence="19">
    <location>
        <begin position="685"/>
        <end position="704"/>
    </location>
</feature>
<dbReference type="STRING" id="105351.A0A401KUF0"/>
<sequence length="1410" mass="156966">MAPINGSRNGKHSKPQRGGNLKRKRVQEDLNSLIKKVEDLDVKESIEQFTDLPLSEPTASGLASSHYKTLTDIQSRAISHALKGRDILGAAKTGSGKTLAFLIPILENLYRKQWSEHDGLGALVLSPTRELAIQIFEVLRKVGRYHTFSAGLVIGGKSLREEQERLGRMNILVCTPGRMLQHLDQTSFFETHNLQMLVLDEADRILDMGFQKTVDAIIGHLPKERQTLLFSATQTKKVSDLARLSLQDPEYVAVHEAASSATPSKLQQHYVVTPLPQKLDVLWSFIRSNLKSKTIVFLSSGKQVRFVYESFRHMQPGVPLMHLHGRQKQGGRLDITTKFSSAQHAVLFATDVAARGLDFPAVDWVIQLDCPEDADTYIHRVGRTARYERDGRAVLFLDPSEEKGMLKRLEQKKVQVERINVKANKQQSIKDQLQNMCFKDPELKYLGQKAFISYAKSVYVQKDKEIFNIKELKLDEFAGSLGLPGAPRIKFIKGDDTKERKNAPRATAYLSSDDESDEEGEKKKTKKDETQVRTKYDRMFERRNQDVLADHYHKLINDDGTMVETNKATEDADEDDDFLSVKRRYEAGDKDLDVGGSSSEDEEDADGTEKKGAKVVHLDGKEALVIDSKRREKLLKSKKKLLKFKGKGTKLIYDDEGNAHELYEMEDEEQFKAKGDAKEQQAKFLAEEAERTRQADLEDKEVAKQKKREKKEKRKARERELLAMEEEGGDLVQIPYKEGGLASDEDEEVLRPSKKARVSFADKASEEEPKPKKAKKSQPAGKAPEQIETLEDLESLAAGLLGLTAGFGLLRCGSRGVSPPGLQHLPIREELNYKAEIDWINTLTTTMGVHDIEKQRPMAPGEPIAERNAKDPSTLATDYLEPEAPYVNANKLARKLSPRQVQMIAIGGTIGTGLFLGTGKALATGGPASMLISYTICGVIVFITMLSLGEMAAFIPVAGSFCTFAGRFVDDALGFALTWNYWFNDAVSTASDIIALQLLLEYWTDNFPGWAISLIFLVVVIALNMLSVKVYGEVEYWLSLLKVVTIIIFIILGIVVNCGANTQHKYIGNKYFYTGEAPFVGGIGGFASVFVTASFAYGGTESIAITAGETKDPAKNLPRVVRNVFWRIILFYIVSIVLIGLDVPYNYPNLSSETTATSPFTIVFVEAGSAVAGSFINAVIMTSVISAANHALFAGSRLLYTLAVDGYAPRFFGHLNRFQVPWVAVLATSVISGLCFGASYIGAGQLWSWLQNIVGVSNQLSWTFIGLASLRFRAAIRKQNLEHLLPYKNWTYPVGPVLAIGLNIILILVQGWSCFSPHFKAVDFVSYYIELPIMLVMFLVWKLVKRTKLVKLEVMDLVTDRYNLEVVGGREVEEDDGEGNNNGEGDGDGGWRSEKGVVGKVKKVGMWLFL</sequence>
<name>A0A401KUF0_ASPAW</name>
<keyword evidence="13" id="KW-0029">Amino-acid transport</keyword>
<evidence type="ECO:0000256" key="4">
    <source>
        <dbReference type="ARBA" id="ARBA00022448"/>
    </source>
</evidence>
<dbReference type="InterPro" id="IPR004840">
    <property type="entry name" value="Amino_acid_permease_CS"/>
</dbReference>
<dbReference type="Gene3D" id="1.20.1740.10">
    <property type="entry name" value="Amino acid/polyamine transporter I"/>
    <property type="match status" value="1"/>
</dbReference>
<evidence type="ECO:0000256" key="20">
    <source>
        <dbReference type="SAM" id="Phobius"/>
    </source>
</evidence>
<feature type="short sequence motif" description="Q motif" evidence="18">
    <location>
        <begin position="47"/>
        <end position="75"/>
    </location>
</feature>
<dbReference type="CDD" id="cd17941">
    <property type="entry name" value="DEADc_DDX10"/>
    <property type="match status" value="1"/>
</dbReference>
<keyword evidence="9" id="KW-0378">Hydrolase</keyword>
<keyword evidence="10 24" id="KW-0347">Helicase</keyword>
<dbReference type="Pfam" id="PF00270">
    <property type="entry name" value="DEAD"/>
    <property type="match status" value="1"/>
</dbReference>
<dbReference type="PROSITE" id="PS51195">
    <property type="entry name" value="Q_MOTIF"/>
    <property type="match status" value="1"/>
</dbReference>
<dbReference type="Pfam" id="PF00271">
    <property type="entry name" value="Helicase_C"/>
    <property type="match status" value="1"/>
</dbReference>
<evidence type="ECO:0000256" key="16">
    <source>
        <dbReference type="ARBA" id="ARBA00023242"/>
    </source>
</evidence>
<dbReference type="EC" id="3.6.4.13" evidence="3"/>
<dbReference type="InterPro" id="IPR027417">
    <property type="entry name" value="P-loop_NTPase"/>
</dbReference>
<organism evidence="24 25">
    <name type="scientific">Aspergillus awamori</name>
    <name type="common">Black koji mold</name>
    <dbReference type="NCBI Taxonomy" id="105351"/>
    <lineage>
        <taxon>Eukaryota</taxon>
        <taxon>Fungi</taxon>
        <taxon>Dikarya</taxon>
        <taxon>Ascomycota</taxon>
        <taxon>Pezizomycotina</taxon>
        <taxon>Eurotiomycetes</taxon>
        <taxon>Eurotiomycetidae</taxon>
        <taxon>Eurotiales</taxon>
        <taxon>Aspergillaceae</taxon>
        <taxon>Aspergillus</taxon>
    </lineage>
</organism>
<feature type="transmembrane region" description="Helical" evidence="20">
    <location>
        <begin position="1290"/>
        <end position="1312"/>
    </location>
</feature>
<feature type="region of interest" description="Disordered" evidence="19">
    <location>
        <begin position="589"/>
        <end position="614"/>
    </location>
</feature>
<gene>
    <name evidence="24" type="ORF">AAWM_05756</name>
</gene>
<feature type="transmembrane region" description="Helical" evidence="20">
    <location>
        <begin position="1161"/>
        <end position="1188"/>
    </location>
</feature>
<evidence type="ECO:0000313" key="24">
    <source>
        <dbReference type="EMBL" id="GCB22871.1"/>
    </source>
</evidence>